<keyword evidence="3" id="KW-1185">Reference proteome</keyword>
<feature type="compositionally biased region" description="Low complexity" evidence="1">
    <location>
        <begin position="32"/>
        <end position="51"/>
    </location>
</feature>
<accession>A0A387BAK1</accession>
<reference evidence="3" key="1">
    <citation type="submission" date="2018-09" db="EMBL/GenBank/DDBJ databases">
        <title>Genome sequencing of strain 2DFWR-13.</title>
        <authorList>
            <person name="Heo J."/>
            <person name="Kim S.-J."/>
            <person name="Kwon S.-W."/>
        </authorList>
    </citation>
    <scope>NUCLEOTIDE SEQUENCE [LARGE SCALE GENOMIC DNA]</scope>
    <source>
        <strain evidence="3">2DFWR-13</strain>
    </source>
</reference>
<dbReference type="KEGG" id="lyd:D7I47_06605"/>
<name>A0A387BAK1_9MICO</name>
<sequence length="59" mass="6117">MDRWGLTDDGRPVEGRPSWVSIHRASRGTRPAGVVAASRGTRAAGGRAAAPHGRRIGAA</sequence>
<dbReference type="EMBL" id="CP032630">
    <property type="protein sequence ID" value="AYF97959.1"/>
    <property type="molecule type" value="Genomic_DNA"/>
</dbReference>
<dbReference type="AlphaFoldDB" id="A0A387BAK1"/>
<evidence type="ECO:0000313" key="3">
    <source>
        <dbReference type="Proteomes" id="UP000278886"/>
    </source>
</evidence>
<evidence type="ECO:0000313" key="2">
    <source>
        <dbReference type="EMBL" id="AYF97959.1"/>
    </source>
</evidence>
<evidence type="ECO:0000256" key="1">
    <source>
        <dbReference type="SAM" id="MobiDB-lite"/>
    </source>
</evidence>
<proteinExistence type="predicted"/>
<gene>
    <name evidence="2" type="ORF">D7I47_06605</name>
</gene>
<protein>
    <submittedName>
        <fullName evidence="2">Uncharacterized protein</fullName>
    </submittedName>
</protein>
<dbReference type="Proteomes" id="UP000278886">
    <property type="component" value="Chromosome"/>
</dbReference>
<organism evidence="2 3">
    <name type="scientific">Protaetiibacter intestinalis</name>
    <dbReference type="NCBI Taxonomy" id="2419774"/>
    <lineage>
        <taxon>Bacteria</taxon>
        <taxon>Bacillati</taxon>
        <taxon>Actinomycetota</taxon>
        <taxon>Actinomycetes</taxon>
        <taxon>Micrococcales</taxon>
        <taxon>Microbacteriaceae</taxon>
        <taxon>Protaetiibacter</taxon>
    </lineage>
</organism>
<feature type="region of interest" description="Disordered" evidence="1">
    <location>
        <begin position="25"/>
        <end position="59"/>
    </location>
</feature>